<dbReference type="AlphaFoldDB" id="A0A6N2VRC6"/>
<evidence type="ECO:0000256" key="1">
    <source>
        <dbReference type="SAM" id="SignalP"/>
    </source>
</evidence>
<organism evidence="3">
    <name type="scientific">Anaerostipes hadrus</name>
    <dbReference type="NCBI Taxonomy" id="649756"/>
    <lineage>
        <taxon>Bacteria</taxon>
        <taxon>Bacillati</taxon>
        <taxon>Bacillota</taxon>
        <taxon>Clostridia</taxon>
        <taxon>Lachnospirales</taxon>
        <taxon>Lachnospiraceae</taxon>
        <taxon>Anaerostipes</taxon>
    </lineage>
</organism>
<feature type="signal peptide" evidence="1">
    <location>
        <begin position="1"/>
        <end position="21"/>
    </location>
</feature>
<dbReference type="SUPFAM" id="SSF52058">
    <property type="entry name" value="L domain-like"/>
    <property type="match status" value="1"/>
</dbReference>
<gene>
    <name evidence="3" type="ORF">AHLFYP4_02578</name>
</gene>
<dbReference type="PANTHER" id="PTHR45661:SF3">
    <property type="entry name" value="IG-LIKE DOMAIN-CONTAINING PROTEIN"/>
    <property type="match status" value="1"/>
</dbReference>
<dbReference type="Gene3D" id="2.60.40.10">
    <property type="entry name" value="Immunoglobulins"/>
    <property type="match status" value="1"/>
</dbReference>
<dbReference type="PROSITE" id="PS50853">
    <property type="entry name" value="FN3"/>
    <property type="match status" value="1"/>
</dbReference>
<dbReference type="InterPro" id="IPR053139">
    <property type="entry name" value="Surface_bspA-like"/>
</dbReference>
<dbReference type="InterPro" id="IPR003961">
    <property type="entry name" value="FN3_dom"/>
</dbReference>
<dbReference type="Pfam" id="PF00041">
    <property type="entry name" value="fn3"/>
    <property type="match status" value="1"/>
</dbReference>
<dbReference type="Gene3D" id="3.80.10.10">
    <property type="entry name" value="Ribonuclease Inhibitor"/>
    <property type="match status" value="1"/>
</dbReference>
<dbReference type="PANTHER" id="PTHR45661">
    <property type="entry name" value="SURFACE ANTIGEN"/>
    <property type="match status" value="1"/>
</dbReference>
<protein>
    <submittedName>
        <fullName evidence="3">Fibronectin type III domain protein</fullName>
    </submittedName>
</protein>
<dbReference type="Pfam" id="PF13306">
    <property type="entry name" value="LRR_5"/>
    <property type="match status" value="3"/>
</dbReference>
<proteinExistence type="predicted"/>
<dbReference type="RefSeq" id="WP_156724214.1">
    <property type="nucleotide sequence ID" value="NZ_CACRSX010000057.1"/>
</dbReference>
<name>A0A6N2VRC6_ANAHA</name>
<keyword evidence="1" id="KW-0732">Signal</keyword>
<reference evidence="3" key="1">
    <citation type="submission" date="2019-11" db="EMBL/GenBank/DDBJ databases">
        <authorList>
            <person name="Feng L."/>
        </authorList>
    </citation>
    <scope>NUCLEOTIDE SEQUENCE</scope>
    <source>
        <strain evidence="3">AhadrusLFYP4</strain>
    </source>
</reference>
<dbReference type="InterPro" id="IPR032675">
    <property type="entry name" value="LRR_dom_sf"/>
</dbReference>
<dbReference type="SUPFAM" id="SSF49265">
    <property type="entry name" value="Fibronectin type III"/>
    <property type="match status" value="1"/>
</dbReference>
<dbReference type="InterPro" id="IPR026906">
    <property type="entry name" value="LRR_5"/>
</dbReference>
<accession>A0A6N2VRC6</accession>
<evidence type="ECO:0000313" key="3">
    <source>
        <dbReference type="EMBL" id="VYT32267.1"/>
    </source>
</evidence>
<feature type="domain" description="Fibronectin type-III" evidence="2">
    <location>
        <begin position="545"/>
        <end position="642"/>
    </location>
</feature>
<dbReference type="EMBL" id="CACRSX010000057">
    <property type="protein sequence ID" value="VYT32267.1"/>
    <property type="molecule type" value="Genomic_DNA"/>
</dbReference>
<sequence length="642" mass="73044">MRKKYLLILCSCILSLTMVLASVVPGMKDFQGVSKVYQVKAEDGVVISGDWEYKIYDSYDSTIEITKYNGNDTELKVPETIDGHKVASISQFAIDYEPLTTITFPKTIESIGSSGQEFRKGKNLISIKVEDSKYGDKYWTDEDGTLYSYYMKHTDQDKTEYKDYLTLIYCPKARNSKSYKIDDRVTAIDSDAFANCYNLEEVKLGNGVQKIATGAFKKCTSLTSLDFPKNVKKIGYNAFVYCDKLVSYNVDKDNDSYCDLDGVLYTKDKTKLVSYPRGKEAADQTYVVDPSCKELGPNAFSTYKLEKIILPNGLLKIGSFALDCYNLKSIEIPDTVTTLERWILGSNSTIKQLVLPASITTIEYGGALDGMWELQYLYLSGPIPTDFESKERLNSTLNDLRVLTVMIKKDYWEQYESYRNSFASDDRIRFEKWDGKTLKPIQKKKYDMSGVKFEDKTVNYDGKAHSIEISGKLPKGVEAYYTKAQTEVGRYDMWVSFKVNEEEYESIEPMHAVLVIRPVSTDQTQTSTSVGSATTVAGKKVNITRPAAVKLAGVKNLKGKKIKVSWKKNTKVNGYQIQYTTNKKFKSGIKNVTIKKNKTTSTVLKKLKKKKTYYVRIRTYKKDGKTTYYSKWSNVKKLKIKK</sequence>
<feature type="chain" id="PRO_5027103004" evidence="1">
    <location>
        <begin position="22"/>
        <end position="642"/>
    </location>
</feature>
<dbReference type="InterPro" id="IPR036116">
    <property type="entry name" value="FN3_sf"/>
</dbReference>
<dbReference type="InterPro" id="IPR013783">
    <property type="entry name" value="Ig-like_fold"/>
</dbReference>
<evidence type="ECO:0000259" key="2">
    <source>
        <dbReference type="PROSITE" id="PS50853"/>
    </source>
</evidence>